<keyword evidence="5" id="KW-1185">Reference proteome</keyword>
<reference evidence="4 5" key="1">
    <citation type="submission" date="2016-10" db="EMBL/GenBank/DDBJ databases">
        <title>Proteomics and genomics reveal pathogen-plant mechanisms compatible with a hemibiotrophic lifestyle of Diplodia corticola.</title>
        <authorList>
            <person name="Fernandes I."/>
            <person name="De Jonge R."/>
            <person name="Van De Peer Y."/>
            <person name="Devreese B."/>
            <person name="Alves A."/>
            <person name="Esteves A.C."/>
        </authorList>
    </citation>
    <scope>NUCLEOTIDE SEQUENCE [LARGE SCALE GENOMIC DNA]</scope>
    <source>
        <strain evidence="4 5">CBS 112549</strain>
    </source>
</reference>
<dbReference type="STRING" id="236234.A0A1J9RUE6"/>
<gene>
    <name evidence="4" type="ORF">BKCO1_4700053</name>
</gene>
<dbReference type="PANTHER" id="PTHR24320:SF33">
    <property type="entry name" value="OXIDOREDUCTASE BLI-4, MITOCHONDRIAL-RELATED"/>
    <property type="match status" value="1"/>
</dbReference>
<dbReference type="PANTHER" id="PTHR24320">
    <property type="entry name" value="RETINOL DEHYDROGENASE"/>
    <property type="match status" value="1"/>
</dbReference>
<comment type="similarity">
    <text evidence="1">Belongs to the short-chain dehydrogenases/reductases (SDR) family.</text>
</comment>
<dbReference type="OrthoDB" id="191139at2759"/>
<organism evidence="4 5">
    <name type="scientific">Diplodia corticola</name>
    <dbReference type="NCBI Taxonomy" id="236234"/>
    <lineage>
        <taxon>Eukaryota</taxon>
        <taxon>Fungi</taxon>
        <taxon>Dikarya</taxon>
        <taxon>Ascomycota</taxon>
        <taxon>Pezizomycotina</taxon>
        <taxon>Dothideomycetes</taxon>
        <taxon>Dothideomycetes incertae sedis</taxon>
        <taxon>Botryosphaeriales</taxon>
        <taxon>Botryosphaeriaceae</taxon>
        <taxon>Diplodia</taxon>
    </lineage>
</organism>
<feature type="region of interest" description="Disordered" evidence="3">
    <location>
        <begin position="16"/>
        <end position="71"/>
    </location>
</feature>
<evidence type="ECO:0000313" key="5">
    <source>
        <dbReference type="Proteomes" id="UP000183809"/>
    </source>
</evidence>
<comment type="caution">
    <text evidence="4">The sequence shown here is derived from an EMBL/GenBank/DDBJ whole genome shotgun (WGS) entry which is preliminary data.</text>
</comment>
<dbReference type="Pfam" id="PF00106">
    <property type="entry name" value="adh_short"/>
    <property type="match status" value="1"/>
</dbReference>
<name>A0A1J9RUE6_9PEZI</name>
<evidence type="ECO:0000256" key="2">
    <source>
        <dbReference type="ARBA" id="ARBA00023002"/>
    </source>
</evidence>
<dbReference type="SUPFAM" id="SSF51735">
    <property type="entry name" value="NAD(P)-binding Rossmann-fold domains"/>
    <property type="match status" value="1"/>
</dbReference>
<evidence type="ECO:0000313" key="4">
    <source>
        <dbReference type="EMBL" id="OJD31476.1"/>
    </source>
</evidence>
<proteinExistence type="inferred from homology"/>
<dbReference type="GeneID" id="31016667"/>
<accession>A0A1J9RUE6</accession>
<dbReference type="GO" id="GO:0016491">
    <property type="term" value="F:oxidoreductase activity"/>
    <property type="evidence" value="ECO:0007669"/>
    <property type="project" value="UniProtKB-KW"/>
</dbReference>
<dbReference type="PRINTS" id="PR00081">
    <property type="entry name" value="GDHRDH"/>
</dbReference>
<feature type="compositionally biased region" description="Low complexity" evidence="3">
    <location>
        <begin position="36"/>
        <end position="57"/>
    </location>
</feature>
<keyword evidence="2" id="KW-0560">Oxidoreductase</keyword>
<dbReference type="AlphaFoldDB" id="A0A1J9RUE6"/>
<evidence type="ECO:0000256" key="1">
    <source>
        <dbReference type="ARBA" id="ARBA00006484"/>
    </source>
</evidence>
<protein>
    <submittedName>
        <fullName evidence="4">Retinol dehydrogenase 12</fullName>
    </submittedName>
</protein>
<dbReference type="InterPro" id="IPR002347">
    <property type="entry name" value="SDR_fam"/>
</dbReference>
<dbReference type="Gene3D" id="3.40.50.720">
    <property type="entry name" value="NAD(P)-binding Rossmann-like Domain"/>
    <property type="match status" value="1"/>
</dbReference>
<dbReference type="RefSeq" id="XP_020127736.1">
    <property type="nucleotide sequence ID" value="XM_020276406.1"/>
</dbReference>
<evidence type="ECO:0000256" key="3">
    <source>
        <dbReference type="SAM" id="MobiDB-lite"/>
    </source>
</evidence>
<sequence length="434" mass="46346">MSSSTVLPGLIRHFPSTPLSSKASSLPPPIPFLPASRTTTTTTSSRRLFHPRPTTTTPRRRPHPAEHPRPRAAAAAALSTTTPSSLALPSMNAIRTTIAENLGGPAHALAPSDSQFSLDAVPDLTGKVAVVTGGSEGIGYGCTHTLLSHNVAKLFIISQSADIVSHALAAIRAELGAAAAARVEWLPCDLSDWDAAADTATQIARRTPRLDILICNAARGIMTAQRAPTNGVDLHMAVNHVGHSVVTSHLLPLLKRTAAEGRFVRVVHLGSNLHELAPADTRFESVEELNRDLGPNAQYARSKLAAILYARYLAAHLRAEHPNVLVNASFPGIVDTRQTNEHIHEAYPLGGYGMSVLAAPFKKSAMQGAVSTMYAATATERSGEYVCPPAIVEKGSEMSGDRELGERLMRLTRELVAEKTREASVEQGCPFKDY</sequence>
<dbReference type="EMBL" id="MNUE01000047">
    <property type="protein sequence ID" value="OJD31476.1"/>
    <property type="molecule type" value="Genomic_DNA"/>
</dbReference>
<dbReference type="InterPro" id="IPR036291">
    <property type="entry name" value="NAD(P)-bd_dom_sf"/>
</dbReference>
<feature type="compositionally biased region" description="Low complexity" evidence="3">
    <location>
        <begin position="16"/>
        <end position="25"/>
    </location>
</feature>
<dbReference type="Proteomes" id="UP000183809">
    <property type="component" value="Unassembled WGS sequence"/>
</dbReference>